<dbReference type="RefSeq" id="WP_078817952.1">
    <property type="nucleotide sequence ID" value="NZ_FUYJ01000005.1"/>
</dbReference>
<evidence type="ECO:0000256" key="1">
    <source>
        <dbReference type="ARBA" id="ARBA00006594"/>
    </source>
</evidence>
<dbReference type="GO" id="GO:0003677">
    <property type="term" value="F:DNA binding"/>
    <property type="evidence" value="ECO:0007669"/>
    <property type="project" value="InterPro"/>
</dbReference>
<evidence type="ECO:0000313" key="8">
    <source>
        <dbReference type="EMBL" id="SKB01335.1"/>
    </source>
</evidence>
<dbReference type="Pfam" id="PF18273">
    <property type="entry name" value="T3RM_EcoP15I_C"/>
    <property type="match status" value="1"/>
</dbReference>
<keyword evidence="4" id="KW-0949">S-adenosyl-L-methionine</keyword>
<reference evidence="9" key="1">
    <citation type="submission" date="2017-02" db="EMBL/GenBank/DDBJ databases">
        <authorList>
            <person name="Varghese N."/>
            <person name="Submissions S."/>
        </authorList>
    </citation>
    <scope>NUCLEOTIDE SEQUENCE [LARGE SCALE GENOMIC DNA]</scope>
    <source>
        <strain evidence="9">DSM 23966</strain>
    </source>
</reference>
<dbReference type="GO" id="GO:0032259">
    <property type="term" value="P:methylation"/>
    <property type="evidence" value="ECO:0007669"/>
    <property type="project" value="UniProtKB-KW"/>
</dbReference>
<dbReference type="InterPro" id="IPR029063">
    <property type="entry name" value="SAM-dependent_MTases_sf"/>
</dbReference>
<evidence type="ECO:0000259" key="6">
    <source>
        <dbReference type="Pfam" id="PF01555"/>
    </source>
</evidence>
<dbReference type="AlphaFoldDB" id="A0A1T4YJ83"/>
<proteinExistence type="inferred from homology"/>
<dbReference type="EMBL" id="FUYJ01000005">
    <property type="protein sequence ID" value="SKB01335.1"/>
    <property type="molecule type" value="Genomic_DNA"/>
</dbReference>
<accession>A0A1T4YJ83</accession>
<keyword evidence="9" id="KW-1185">Reference proteome</keyword>
<dbReference type="InterPro" id="IPR002941">
    <property type="entry name" value="DNA_methylase_N4/N6"/>
</dbReference>
<dbReference type="InterPro" id="IPR002295">
    <property type="entry name" value="N4/N6-MTase_EcoPI_Mod-like"/>
</dbReference>
<keyword evidence="3 8" id="KW-0808">Transferase</keyword>
<dbReference type="GO" id="GO:0008170">
    <property type="term" value="F:N-methyltransferase activity"/>
    <property type="evidence" value="ECO:0007669"/>
    <property type="project" value="InterPro"/>
</dbReference>
<evidence type="ECO:0000256" key="4">
    <source>
        <dbReference type="ARBA" id="ARBA00022691"/>
    </source>
</evidence>
<sequence length="657" mass="75796">MIKETLDNNEQGKLNDKKISILRENFPNCFSGDTLDIEKFQREINQDIDLSSEGYEMNFLGKNYAKYIADSIDTETVLVSNGEHNTKPQNSKSENVYITGDNLEVLKHLRRSYTNQVSCCYIDPPYNTGGDDFAYNDNFKFTKQELQDALGIEEQEADRILNMTSSKSSSHSAWLTFMYPRLYLARELLKENGVIFISIDENEHSQLKLLCDDIYGEENFAGEIIWKNSSKNDQDYISMQHEYIMFYVKDKKKNPGNWKEKKEGIEEIYKAFEGFREIHGDDWQVIHNEALEWYKQFPESNPIHSSKHYSWMDERGVYFPSDISGPNYGQYRYDVVHPVTGEICKEPASGWRFPETTMKQRIEDNLVHFGKTHETIPNNKTYLKDTEYQSLTSIKYRDGRVASKQLTTLLGAKDIFTNPKDVDLTALLIKAVTVNNSEGNIVLDFFSGSGTTAHSVMHLNANNEGNYKYILVQIDEPVKEGSVAEKHGYKTIDEIGRERIHRAAQALKENTNADIDYGFKHYFAKALTESIIDQIREFDPNLLASQLEVEFDKETILTTWMNQDGLGLTPSVEEVNLGGYIGYYVDDYLYLLDKGISQQHVDILLSKIVEDKNFNPTSVIVYGYNFPNFNILTQLETNLKQLRNEEKSIEVSLIKRY</sequence>
<name>A0A1T4YJ83_9BACL</name>
<dbReference type="PRINTS" id="PR00506">
    <property type="entry name" value="D21N6MTFRASE"/>
</dbReference>
<evidence type="ECO:0000259" key="7">
    <source>
        <dbReference type="Pfam" id="PF18273"/>
    </source>
</evidence>
<dbReference type="InterPro" id="IPR041405">
    <property type="entry name" value="T3RM_EcoP15I_C"/>
</dbReference>
<dbReference type="Pfam" id="PF01555">
    <property type="entry name" value="N6_N4_Mtase"/>
    <property type="match status" value="1"/>
</dbReference>
<keyword evidence="5" id="KW-0680">Restriction system</keyword>
<organism evidence="8 9">
    <name type="scientific">Sporosarcina newyorkensis</name>
    <dbReference type="NCBI Taxonomy" id="759851"/>
    <lineage>
        <taxon>Bacteria</taxon>
        <taxon>Bacillati</taxon>
        <taxon>Bacillota</taxon>
        <taxon>Bacilli</taxon>
        <taxon>Bacillales</taxon>
        <taxon>Caryophanaceae</taxon>
        <taxon>Sporosarcina</taxon>
    </lineage>
</organism>
<gene>
    <name evidence="8" type="ORF">SAMN04244570_2685</name>
</gene>
<feature type="domain" description="DNA methylase N-4/N-6" evidence="6">
    <location>
        <begin position="117"/>
        <end position="478"/>
    </location>
</feature>
<dbReference type="SUPFAM" id="SSF53335">
    <property type="entry name" value="S-adenosyl-L-methionine-dependent methyltransferases"/>
    <property type="match status" value="1"/>
</dbReference>
<evidence type="ECO:0000256" key="5">
    <source>
        <dbReference type="ARBA" id="ARBA00022747"/>
    </source>
</evidence>
<feature type="domain" description="Type III R-M EcoP15I C-terminal" evidence="7">
    <location>
        <begin position="551"/>
        <end position="647"/>
    </location>
</feature>
<protein>
    <submittedName>
        <fullName evidence="8">Adenine-specific DNA-methyltransferase</fullName>
    </submittedName>
</protein>
<dbReference type="PROSITE" id="PS00092">
    <property type="entry name" value="N6_MTASE"/>
    <property type="match status" value="1"/>
</dbReference>
<dbReference type="Gene3D" id="3.40.50.150">
    <property type="entry name" value="Vaccinia Virus protein VP39"/>
    <property type="match status" value="1"/>
</dbReference>
<dbReference type="PIRSF" id="PIRSF015855">
    <property type="entry name" value="TypeIII_Mtase_mKpnI"/>
    <property type="match status" value="1"/>
</dbReference>
<dbReference type="GO" id="GO:0009307">
    <property type="term" value="P:DNA restriction-modification system"/>
    <property type="evidence" value="ECO:0007669"/>
    <property type="project" value="UniProtKB-KW"/>
</dbReference>
<dbReference type="Proteomes" id="UP000190042">
    <property type="component" value="Unassembled WGS sequence"/>
</dbReference>
<evidence type="ECO:0000256" key="2">
    <source>
        <dbReference type="ARBA" id="ARBA00022603"/>
    </source>
</evidence>
<dbReference type="InterPro" id="IPR002052">
    <property type="entry name" value="DNA_methylase_N6_adenine_CS"/>
</dbReference>
<keyword evidence="2 8" id="KW-0489">Methyltransferase</keyword>
<evidence type="ECO:0000256" key="3">
    <source>
        <dbReference type="ARBA" id="ARBA00022679"/>
    </source>
</evidence>
<comment type="similarity">
    <text evidence="1">Belongs to the N(4)/N(6)-methyltransferase family.</text>
</comment>
<evidence type="ECO:0000313" key="9">
    <source>
        <dbReference type="Proteomes" id="UP000190042"/>
    </source>
</evidence>